<evidence type="ECO:0000256" key="5">
    <source>
        <dbReference type="ARBA" id="ARBA00023065"/>
    </source>
</evidence>
<dbReference type="Gene3D" id="1.10.287.70">
    <property type="match status" value="2"/>
</dbReference>
<feature type="transmembrane region" description="Helical" evidence="10">
    <location>
        <begin position="243"/>
        <end position="264"/>
    </location>
</feature>
<evidence type="ECO:0000256" key="8">
    <source>
        <dbReference type="RuleBase" id="RU003857"/>
    </source>
</evidence>
<feature type="compositionally biased region" description="Basic and acidic residues" evidence="9">
    <location>
        <begin position="497"/>
        <end position="508"/>
    </location>
</feature>
<evidence type="ECO:0000256" key="7">
    <source>
        <dbReference type="ARBA" id="ARBA00023303"/>
    </source>
</evidence>
<feature type="region of interest" description="Disordered" evidence="9">
    <location>
        <begin position="374"/>
        <end position="393"/>
    </location>
</feature>
<keyword evidence="6 10" id="KW-0472">Membrane</keyword>
<dbReference type="GeneID" id="117642955"/>
<dbReference type="AlphaFoldDB" id="A0A6P8YTS6"/>
<dbReference type="KEGG" id="tpal:117642955"/>
<comment type="subcellular location">
    <subcellularLocation>
        <location evidence="1">Membrane</location>
        <topology evidence="1">Multi-pass membrane protein</topology>
    </subcellularLocation>
</comment>
<dbReference type="InParanoid" id="A0A6P8YTS6"/>
<keyword evidence="4 10" id="KW-1133">Transmembrane helix</keyword>
<feature type="compositionally biased region" description="Low complexity" evidence="9">
    <location>
        <begin position="336"/>
        <end position="358"/>
    </location>
</feature>
<name>A0A6P8YTS6_THRPL</name>
<feature type="compositionally biased region" description="Low complexity" evidence="9">
    <location>
        <begin position="509"/>
        <end position="531"/>
    </location>
</feature>
<feature type="domain" description="Potassium channel" evidence="11">
    <location>
        <begin position="245"/>
        <end position="301"/>
    </location>
</feature>
<dbReference type="PANTHER" id="PTHR11003">
    <property type="entry name" value="POTASSIUM CHANNEL, SUBFAMILY K"/>
    <property type="match status" value="1"/>
</dbReference>
<evidence type="ECO:0000256" key="4">
    <source>
        <dbReference type="ARBA" id="ARBA00022989"/>
    </source>
</evidence>
<feature type="compositionally biased region" description="Basic and acidic residues" evidence="9">
    <location>
        <begin position="450"/>
        <end position="464"/>
    </location>
</feature>
<comment type="similarity">
    <text evidence="8">Belongs to the two pore domain potassium channel (TC 1.A.1.8) family.</text>
</comment>
<dbReference type="PANTHER" id="PTHR11003:SF334">
    <property type="entry name" value="FI03418P"/>
    <property type="match status" value="1"/>
</dbReference>
<sequence length="704" mass="76674">MSGGSVGAVAGGRGPRAGRGPLSRSRSFDPDPDMHPDMHPDMRQPYPGHMGHLGHPGPYGSLGPPGAGPGMAAAGAGYAPAYGPPYGYGGYRGGYDPGYAGGGPGYAYQHHQQLVHRPNANALAVGHAESERSKCGMFWRYVWKLSSCLCSHVTLVSLVVAYCLLGAMTFEMLEKDHEVEVKKNVTLRRSNVTQWLWTMTSDTAVLHQENWTHSAIERLKLFEKELVWAMRSQGWDGSEDLKLVQWTFAGALFYSIIVITTIGYGHIAPKTHIGKVVTIFYAILGIPLMLLCLSNIGDVMAQSFRFLYWRVCCYVCTRKPQPQSPQPRRGTRIARSRPASSRSRLASTRRSGRVSTRSADAVLHSVHGVVRASHSDTECRYPDEDHDVGYRDGGYRDAGYRDYRGASLGPPMTAAPMAAPRYADAEPRLPGGGGAGGPGGPGPVLYNKYALDREESGRAREGQRRLRAQSVGREGGREGRRRGPSVGPGGSLPRQHRLAERHDFERGPPVRGPPVRDSLKSSQRSSGYGSASHRRHHSELAPSPRIMSPMGFGINRNLFRAVHGVDDGLGMDADLELGGWEAASSAGPGGPGQIRPVPIWLCVFLVVSYIFGGAFLFSNWEKWHFLDSAYFCFITLTTIGFGDFVPAQRVESNAEVSIALCSLYLLFGIALLAMSFNLVQEEVISSVRAVARRLGIIKAEPEDD</sequence>
<proteinExistence type="inferred from homology"/>
<feature type="transmembrane region" description="Helical" evidence="10">
    <location>
        <begin position="141"/>
        <end position="167"/>
    </location>
</feature>
<reference evidence="13" key="1">
    <citation type="submission" date="2025-08" db="UniProtKB">
        <authorList>
            <consortium name="RefSeq"/>
        </authorList>
    </citation>
    <scope>IDENTIFICATION</scope>
    <source>
        <tissue evidence="13">Total insect</tissue>
    </source>
</reference>
<feature type="domain" description="Potassium channel" evidence="11">
    <location>
        <begin position="605"/>
        <end position="682"/>
    </location>
</feature>
<evidence type="ECO:0000256" key="1">
    <source>
        <dbReference type="ARBA" id="ARBA00004141"/>
    </source>
</evidence>
<dbReference type="RefSeq" id="XP_034237482.1">
    <property type="nucleotide sequence ID" value="XM_034381591.1"/>
</dbReference>
<dbReference type="GO" id="GO:0015271">
    <property type="term" value="F:outward rectifier potassium channel activity"/>
    <property type="evidence" value="ECO:0007669"/>
    <property type="project" value="TreeGrafter"/>
</dbReference>
<evidence type="ECO:0000256" key="9">
    <source>
        <dbReference type="SAM" id="MobiDB-lite"/>
    </source>
</evidence>
<gene>
    <name evidence="13" type="primary">LOC117642955</name>
</gene>
<evidence type="ECO:0000313" key="12">
    <source>
        <dbReference type="Proteomes" id="UP000515158"/>
    </source>
</evidence>
<feature type="region of interest" description="Disordered" evidence="9">
    <location>
        <begin position="1"/>
        <end position="61"/>
    </location>
</feature>
<evidence type="ECO:0000256" key="2">
    <source>
        <dbReference type="ARBA" id="ARBA00022448"/>
    </source>
</evidence>
<dbReference type="GO" id="GO:0030322">
    <property type="term" value="P:stabilization of membrane potential"/>
    <property type="evidence" value="ECO:0007669"/>
    <property type="project" value="TreeGrafter"/>
</dbReference>
<protein>
    <submittedName>
        <fullName evidence="13">Uncharacterized protein LOC117642955</fullName>
    </submittedName>
</protein>
<feature type="region of interest" description="Disordered" evidence="9">
    <location>
        <begin position="320"/>
        <end position="358"/>
    </location>
</feature>
<evidence type="ECO:0000256" key="10">
    <source>
        <dbReference type="SAM" id="Phobius"/>
    </source>
</evidence>
<keyword evidence="5 8" id="KW-0406">Ion transport</keyword>
<feature type="transmembrane region" description="Helical" evidence="10">
    <location>
        <begin position="629"/>
        <end position="645"/>
    </location>
</feature>
<keyword evidence="7 8" id="KW-0407">Ion channel</keyword>
<dbReference type="GO" id="GO:0005886">
    <property type="term" value="C:plasma membrane"/>
    <property type="evidence" value="ECO:0007669"/>
    <property type="project" value="TreeGrafter"/>
</dbReference>
<evidence type="ECO:0000259" key="11">
    <source>
        <dbReference type="Pfam" id="PF07885"/>
    </source>
</evidence>
<feature type="transmembrane region" description="Helical" evidence="10">
    <location>
        <begin position="597"/>
        <end position="617"/>
    </location>
</feature>
<feature type="compositionally biased region" description="Low complexity" evidence="9">
    <location>
        <begin position="45"/>
        <end position="61"/>
    </location>
</feature>
<evidence type="ECO:0000313" key="13">
    <source>
        <dbReference type="RefSeq" id="XP_034237482.1"/>
    </source>
</evidence>
<keyword evidence="12" id="KW-1185">Reference proteome</keyword>
<dbReference type="FunCoup" id="A0A6P8YTS6">
    <property type="interactions" value="13"/>
</dbReference>
<feature type="compositionally biased region" description="Gly residues" evidence="9">
    <location>
        <begin position="430"/>
        <end position="439"/>
    </location>
</feature>
<dbReference type="Pfam" id="PF07885">
    <property type="entry name" value="Ion_trans_2"/>
    <property type="match status" value="2"/>
</dbReference>
<feature type="transmembrane region" description="Helical" evidence="10">
    <location>
        <begin position="276"/>
        <end position="296"/>
    </location>
</feature>
<dbReference type="OrthoDB" id="297496at2759"/>
<dbReference type="PRINTS" id="PR01333">
    <property type="entry name" value="2POREKCHANEL"/>
</dbReference>
<feature type="compositionally biased region" description="Gly residues" evidence="9">
    <location>
        <begin position="1"/>
        <end position="17"/>
    </location>
</feature>
<accession>A0A6P8YTS6</accession>
<dbReference type="Proteomes" id="UP000515158">
    <property type="component" value="Unplaced"/>
</dbReference>
<feature type="compositionally biased region" description="Basic and acidic residues" evidence="9">
    <location>
        <begin position="26"/>
        <end position="42"/>
    </location>
</feature>
<feature type="region of interest" description="Disordered" evidence="9">
    <location>
        <begin position="423"/>
        <end position="546"/>
    </location>
</feature>
<dbReference type="GO" id="GO:0022841">
    <property type="term" value="F:potassium ion leak channel activity"/>
    <property type="evidence" value="ECO:0007669"/>
    <property type="project" value="TreeGrafter"/>
</dbReference>
<dbReference type="SUPFAM" id="SSF81324">
    <property type="entry name" value="Voltage-gated potassium channels"/>
    <property type="match status" value="2"/>
</dbReference>
<feature type="transmembrane region" description="Helical" evidence="10">
    <location>
        <begin position="657"/>
        <end position="679"/>
    </location>
</feature>
<dbReference type="InterPro" id="IPR013099">
    <property type="entry name" value="K_chnl_dom"/>
</dbReference>
<evidence type="ECO:0000256" key="6">
    <source>
        <dbReference type="ARBA" id="ARBA00023136"/>
    </source>
</evidence>
<keyword evidence="2 8" id="KW-0813">Transport</keyword>
<organism evidence="13">
    <name type="scientific">Thrips palmi</name>
    <name type="common">Melon thrips</name>
    <dbReference type="NCBI Taxonomy" id="161013"/>
    <lineage>
        <taxon>Eukaryota</taxon>
        <taxon>Metazoa</taxon>
        <taxon>Ecdysozoa</taxon>
        <taxon>Arthropoda</taxon>
        <taxon>Hexapoda</taxon>
        <taxon>Insecta</taxon>
        <taxon>Pterygota</taxon>
        <taxon>Neoptera</taxon>
        <taxon>Paraneoptera</taxon>
        <taxon>Thysanoptera</taxon>
        <taxon>Terebrantia</taxon>
        <taxon>Thripoidea</taxon>
        <taxon>Thripidae</taxon>
        <taxon>Thrips</taxon>
    </lineage>
</organism>
<dbReference type="InterPro" id="IPR003280">
    <property type="entry name" value="2pore_dom_K_chnl"/>
</dbReference>
<evidence type="ECO:0000256" key="3">
    <source>
        <dbReference type="ARBA" id="ARBA00022692"/>
    </source>
</evidence>
<keyword evidence="3 8" id="KW-0812">Transmembrane</keyword>